<keyword evidence="3" id="KW-0540">Nuclease</keyword>
<gene>
    <name evidence="3" type="ORF">SAMN04488540_11099</name>
</gene>
<dbReference type="EMBL" id="FNEM01000010">
    <property type="protein sequence ID" value="SDJ61025.1"/>
    <property type="molecule type" value="Genomic_DNA"/>
</dbReference>
<dbReference type="HAMAP" id="MF_00048">
    <property type="entry name" value="UPF0102"/>
    <property type="match status" value="1"/>
</dbReference>
<dbReference type="InterPro" id="IPR003509">
    <property type="entry name" value="UPF0102_YraN-like"/>
</dbReference>
<evidence type="ECO:0000313" key="3">
    <source>
        <dbReference type="EMBL" id="SDJ61025.1"/>
    </source>
</evidence>
<dbReference type="GO" id="GO:0004519">
    <property type="term" value="F:endonuclease activity"/>
    <property type="evidence" value="ECO:0007669"/>
    <property type="project" value="UniProtKB-KW"/>
</dbReference>
<dbReference type="GO" id="GO:0003676">
    <property type="term" value="F:nucleic acid binding"/>
    <property type="evidence" value="ECO:0007669"/>
    <property type="project" value="InterPro"/>
</dbReference>
<protein>
    <recommendedName>
        <fullName evidence="2">UPF0102 protein SAMN04488540_11099</fullName>
    </recommendedName>
</protein>
<dbReference type="Proteomes" id="UP000199527">
    <property type="component" value="Unassembled WGS sequence"/>
</dbReference>
<dbReference type="AlphaFoldDB" id="A0A1G8V6R7"/>
<dbReference type="PANTHER" id="PTHR34039">
    <property type="entry name" value="UPF0102 PROTEIN YRAN"/>
    <property type="match status" value="1"/>
</dbReference>
<evidence type="ECO:0000256" key="1">
    <source>
        <dbReference type="ARBA" id="ARBA00006738"/>
    </source>
</evidence>
<dbReference type="InterPro" id="IPR011856">
    <property type="entry name" value="tRNA_endonuc-like_dom_sf"/>
</dbReference>
<dbReference type="SUPFAM" id="SSF52980">
    <property type="entry name" value="Restriction endonuclease-like"/>
    <property type="match status" value="1"/>
</dbReference>
<dbReference type="NCBIfam" id="NF009150">
    <property type="entry name" value="PRK12497.1-3"/>
    <property type="match status" value="1"/>
</dbReference>
<sequence>MSREKGQIVEQQVQTWLQQRGLTPVAHNFHCRLGELDLVMQQRNELVFIEVKYRQTPGFGGAIAAVTQTKQRRLRQTAALFLQQRDWNDRPCRFDVVTVVGDRIDWIQNAF</sequence>
<dbReference type="RefSeq" id="WP_090365721.1">
    <property type="nucleotide sequence ID" value="NZ_FNEM01000010.1"/>
</dbReference>
<dbReference type="InterPro" id="IPR011335">
    <property type="entry name" value="Restrct_endonuc-II-like"/>
</dbReference>
<keyword evidence="4" id="KW-1185">Reference proteome</keyword>
<keyword evidence="3" id="KW-0378">Hydrolase</keyword>
<keyword evidence="3" id="KW-0255">Endonuclease</keyword>
<evidence type="ECO:0000256" key="2">
    <source>
        <dbReference type="HAMAP-Rule" id="MF_00048"/>
    </source>
</evidence>
<name>A0A1G8V6R7_9GAMM</name>
<reference evidence="4" key="1">
    <citation type="submission" date="2016-10" db="EMBL/GenBank/DDBJ databases">
        <authorList>
            <person name="Varghese N."/>
            <person name="Submissions S."/>
        </authorList>
    </citation>
    <scope>NUCLEOTIDE SEQUENCE [LARGE SCALE GENOMIC DNA]</scope>
    <source>
        <strain evidence="4">DSM 23317</strain>
    </source>
</reference>
<dbReference type="PANTHER" id="PTHR34039:SF1">
    <property type="entry name" value="UPF0102 PROTEIN YRAN"/>
    <property type="match status" value="1"/>
</dbReference>
<dbReference type="Gene3D" id="3.40.1350.10">
    <property type="match status" value="1"/>
</dbReference>
<proteinExistence type="inferred from homology"/>
<accession>A0A1G8V6R7</accession>
<comment type="similarity">
    <text evidence="1 2">Belongs to the UPF0102 family.</text>
</comment>
<dbReference type="NCBIfam" id="TIGR00252">
    <property type="entry name" value="YraN family protein"/>
    <property type="match status" value="1"/>
</dbReference>
<evidence type="ECO:0000313" key="4">
    <source>
        <dbReference type="Proteomes" id="UP000199527"/>
    </source>
</evidence>
<organism evidence="3 4">
    <name type="scientific">Ferrimonas sediminum</name>
    <dbReference type="NCBI Taxonomy" id="718193"/>
    <lineage>
        <taxon>Bacteria</taxon>
        <taxon>Pseudomonadati</taxon>
        <taxon>Pseudomonadota</taxon>
        <taxon>Gammaproteobacteria</taxon>
        <taxon>Alteromonadales</taxon>
        <taxon>Ferrimonadaceae</taxon>
        <taxon>Ferrimonas</taxon>
    </lineage>
</organism>
<dbReference type="OrthoDB" id="9794876at2"/>
<dbReference type="Pfam" id="PF02021">
    <property type="entry name" value="UPF0102"/>
    <property type="match status" value="1"/>
</dbReference>